<feature type="non-terminal residue" evidence="1">
    <location>
        <position position="1"/>
    </location>
</feature>
<evidence type="ECO:0000313" key="1">
    <source>
        <dbReference type="EMBL" id="KAJ2889112.1"/>
    </source>
</evidence>
<protein>
    <submittedName>
        <fullName evidence="1">Uncharacterized protein</fullName>
    </submittedName>
</protein>
<feature type="non-terminal residue" evidence="1">
    <location>
        <position position="149"/>
    </location>
</feature>
<sequence>MEVLNRQEALVCNYEVLMVLQEEDQRHKRIKSTPYFKYPENVNTLKFEALHYLNDTACATQSAEQIATLKGRLVDYDLTKAEVLQIINLRPKKAVELHLIIEECEERFGMDDLEVMLEEIKSALPRADDDEDENEGEDEANDEDGGDMD</sequence>
<comment type="caution">
    <text evidence="1">The sequence shown here is derived from an EMBL/GenBank/DDBJ whole genome shotgun (WGS) entry which is preliminary data.</text>
</comment>
<keyword evidence="2" id="KW-1185">Reference proteome</keyword>
<reference evidence="1" key="1">
    <citation type="submission" date="2022-07" db="EMBL/GenBank/DDBJ databases">
        <title>Phylogenomic reconstructions and comparative analyses of Kickxellomycotina fungi.</title>
        <authorList>
            <person name="Reynolds N.K."/>
            <person name="Stajich J.E."/>
            <person name="Barry K."/>
            <person name="Grigoriev I.V."/>
            <person name="Crous P."/>
            <person name="Smith M.E."/>
        </authorList>
    </citation>
    <scope>NUCLEOTIDE SEQUENCE</scope>
    <source>
        <strain evidence="1">CBS 190363</strain>
    </source>
</reference>
<gene>
    <name evidence="1" type="ORF">IWW38_004833</name>
</gene>
<dbReference type="EMBL" id="JANBVB010001939">
    <property type="protein sequence ID" value="KAJ2889112.1"/>
    <property type="molecule type" value="Genomic_DNA"/>
</dbReference>
<evidence type="ECO:0000313" key="2">
    <source>
        <dbReference type="Proteomes" id="UP001139981"/>
    </source>
</evidence>
<dbReference type="Proteomes" id="UP001139981">
    <property type="component" value="Unassembled WGS sequence"/>
</dbReference>
<organism evidence="1 2">
    <name type="scientific">Coemansia aciculifera</name>
    <dbReference type="NCBI Taxonomy" id="417176"/>
    <lineage>
        <taxon>Eukaryota</taxon>
        <taxon>Fungi</taxon>
        <taxon>Fungi incertae sedis</taxon>
        <taxon>Zoopagomycota</taxon>
        <taxon>Kickxellomycotina</taxon>
        <taxon>Kickxellomycetes</taxon>
        <taxon>Kickxellales</taxon>
        <taxon>Kickxellaceae</taxon>
        <taxon>Coemansia</taxon>
    </lineage>
</organism>
<name>A0ACC1LWV1_9FUNG</name>
<proteinExistence type="predicted"/>
<accession>A0ACC1LWV1</accession>